<keyword evidence="1" id="KW-0472">Membrane</keyword>
<evidence type="ECO:0000256" key="1">
    <source>
        <dbReference type="SAM" id="Phobius"/>
    </source>
</evidence>
<proteinExistence type="predicted"/>
<dbReference type="Proteomes" id="UP000777303">
    <property type="component" value="Unassembled WGS sequence"/>
</dbReference>
<keyword evidence="1" id="KW-0812">Transmembrane</keyword>
<gene>
    <name evidence="2" type="ORF">H9901_02835</name>
</gene>
<evidence type="ECO:0000313" key="2">
    <source>
        <dbReference type="EMBL" id="MBU3851614.1"/>
    </source>
</evidence>
<keyword evidence="1" id="KW-1133">Transmembrane helix</keyword>
<reference evidence="2" key="2">
    <citation type="submission" date="2021-04" db="EMBL/GenBank/DDBJ databases">
        <authorList>
            <person name="Gilroy R."/>
        </authorList>
    </citation>
    <scope>NUCLEOTIDE SEQUENCE</scope>
    <source>
        <strain evidence="2">F6-6636</strain>
    </source>
</reference>
<dbReference type="EMBL" id="JAHLFS010000038">
    <property type="protein sequence ID" value="MBU3851614.1"/>
    <property type="molecule type" value="Genomic_DNA"/>
</dbReference>
<sequence>MDILIIALDILLGFYALKSIYRQSKIIVRGKYSLFSTVIMVGFAITILAIPNTSEAYIVLMSLITLVIIMNGVSGLATDGVIVAGLFGRHMVSYKNVTAITLMPFPMTTRRGKHRVVVLAATKNGQQLQLVIDCDSVDELKEQIDELLPHIPVSVRTSPFGN</sequence>
<accession>A0A948TIZ9</accession>
<evidence type="ECO:0000313" key="3">
    <source>
        <dbReference type="Proteomes" id="UP000777303"/>
    </source>
</evidence>
<name>A0A948TIZ9_9LACO</name>
<comment type="caution">
    <text evidence="2">The sequence shown here is derived from an EMBL/GenBank/DDBJ whole genome shotgun (WGS) entry which is preliminary data.</text>
</comment>
<feature type="transmembrane region" description="Helical" evidence="1">
    <location>
        <begin position="56"/>
        <end position="87"/>
    </location>
</feature>
<feature type="transmembrane region" description="Helical" evidence="1">
    <location>
        <begin position="32"/>
        <end position="50"/>
    </location>
</feature>
<organism evidence="2 3">
    <name type="scientific">Candidatus Paralactobacillus gallistercoris</name>
    <dbReference type="NCBI Taxonomy" id="2838724"/>
    <lineage>
        <taxon>Bacteria</taxon>
        <taxon>Bacillati</taxon>
        <taxon>Bacillota</taxon>
        <taxon>Bacilli</taxon>
        <taxon>Lactobacillales</taxon>
        <taxon>Lactobacillaceae</taxon>
        <taxon>Lactobacillus</taxon>
    </lineage>
</organism>
<reference evidence="2" key="1">
    <citation type="journal article" date="2021" name="PeerJ">
        <title>Extensive microbial diversity within the chicken gut microbiome revealed by metagenomics and culture.</title>
        <authorList>
            <person name="Gilroy R."/>
            <person name="Ravi A."/>
            <person name="Getino M."/>
            <person name="Pursley I."/>
            <person name="Horton D.L."/>
            <person name="Alikhan N.F."/>
            <person name="Baker D."/>
            <person name="Gharbi K."/>
            <person name="Hall N."/>
            <person name="Watson M."/>
            <person name="Adriaenssens E.M."/>
            <person name="Foster-Nyarko E."/>
            <person name="Jarju S."/>
            <person name="Secka A."/>
            <person name="Antonio M."/>
            <person name="Oren A."/>
            <person name="Chaudhuri R.R."/>
            <person name="La Ragione R."/>
            <person name="Hildebrand F."/>
            <person name="Pallen M.J."/>
        </authorList>
    </citation>
    <scope>NUCLEOTIDE SEQUENCE</scope>
    <source>
        <strain evidence="2">F6-6636</strain>
    </source>
</reference>
<dbReference type="AlphaFoldDB" id="A0A948TIZ9"/>
<protein>
    <submittedName>
        <fullName evidence="2">Uncharacterized protein</fullName>
    </submittedName>
</protein>